<evidence type="ECO:0000313" key="2">
    <source>
        <dbReference type="Proteomes" id="UP000636709"/>
    </source>
</evidence>
<name>A0A835F7K4_9POAL</name>
<organism evidence="1 2">
    <name type="scientific">Digitaria exilis</name>
    <dbReference type="NCBI Taxonomy" id="1010633"/>
    <lineage>
        <taxon>Eukaryota</taxon>
        <taxon>Viridiplantae</taxon>
        <taxon>Streptophyta</taxon>
        <taxon>Embryophyta</taxon>
        <taxon>Tracheophyta</taxon>
        <taxon>Spermatophyta</taxon>
        <taxon>Magnoliopsida</taxon>
        <taxon>Liliopsida</taxon>
        <taxon>Poales</taxon>
        <taxon>Poaceae</taxon>
        <taxon>PACMAD clade</taxon>
        <taxon>Panicoideae</taxon>
        <taxon>Panicodae</taxon>
        <taxon>Paniceae</taxon>
        <taxon>Anthephorinae</taxon>
        <taxon>Digitaria</taxon>
    </lineage>
</organism>
<sequence length="73" mass="7567">MPSGRAFSHGGGATSGGLPLGSALGAVKTMAHWLPCRSSVNLLTTFFCYVDLYPSSSASFHLLMNIATKTCTA</sequence>
<accession>A0A835F7K4</accession>
<dbReference type="AlphaFoldDB" id="A0A835F7K4"/>
<protein>
    <submittedName>
        <fullName evidence="1">Uncharacterized protein</fullName>
    </submittedName>
</protein>
<dbReference type="Proteomes" id="UP000636709">
    <property type="component" value="Unassembled WGS sequence"/>
</dbReference>
<reference evidence="1" key="1">
    <citation type="submission" date="2020-07" db="EMBL/GenBank/DDBJ databases">
        <title>Genome sequence and genetic diversity analysis of an under-domesticated orphan crop, white fonio (Digitaria exilis).</title>
        <authorList>
            <person name="Bennetzen J.L."/>
            <person name="Chen S."/>
            <person name="Ma X."/>
            <person name="Wang X."/>
            <person name="Yssel A.E.J."/>
            <person name="Chaluvadi S.R."/>
            <person name="Johnson M."/>
            <person name="Gangashetty P."/>
            <person name="Hamidou F."/>
            <person name="Sanogo M.D."/>
            <person name="Zwaenepoel A."/>
            <person name="Wallace J."/>
            <person name="Van De Peer Y."/>
            <person name="Van Deynze A."/>
        </authorList>
    </citation>
    <scope>NUCLEOTIDE SEQUENCE</scope>
    <source>
        <tissue evidence="1">Leaves</tissue>
    </source>
</reference>
<dbReference type="EMBL" id="JACEFO010001613">
    <property type="protein sequence ID" value="KAF8730852.1"/>
    <property type="molecule type" value="Genomic_DNA"/>
</dbReference>
<keyword evidence="2" id="KW-1185">Reference proteome</keyword>
<proteinExistence type="predicted"/>
<gene>
    <name evidence="1" type="ORF">HU200_016718</name>
</gene>
<evidence type="ECO:0000313" key="1">
    <source>
        <dbReference type="EMBL" id="KAF8730852.1"/>
    </source>
</evidence>
<comment type="caution">
    <text evidence="1">The sequence shown here is derived from an EMBL/GenBank/DDBJ whole genome shotgun (WGS) entry which is preliminary data.</text>
</comment>